<comment type="induction">
    <text evidence="8">By stress conditions e.g. heat shock.</text>
</comment>
<name>A0A1M7KU29_9GAMM</name>
<dbReference type="GO" id="GO:0005524">
    <property type="term" value="F:ATP binding"/>
    <property type="evidence" value="ECO:0007669"/>
    <property type="project" value="UniProtKB-UniRule"/>
</dbReference>
<dbReference type="PROSITE" id="PS00329">
    <property type="entry name" value="HSP70_2"/>
    <property type="match status" value="1"/>
</dbReference>
<dbReference type="FunFam" id="3.30.30.30:FF:000003">
    <property type="entry name" value="Heat shock protein 9"/>
    <property type="match status" value="1"/>
</dbReference>
<dbReference type="FunFam" id="3.30.420.40:FF:000004">
    <property type="entry name" value="Molecular chaperone DnaK"/>
    <property type="match status" value="1"/>
</dbReference>
<keyword evidence="7 8" id="KW-0143">Chaperone</keyword>
<dbReference type="Gene3D" id="1.20.1270.10">
    <property type="match status" value="1"/>
</dbReference>
<dbReference type="OrthoDB" id="9766019at2"/>
<evidence type="ECO:0000313" key="14">
    <source>
        <dbReference type="Proteomes" id="UP000321726"/>
    </source>
</evidence>
<dbReference type="FunFam" id="3.90.640.10:FF:000003">
    <property type="entry name" value="Molecular chaperone DnaK"/>
    <property type="match status" value="1"/>
</dbReference>
<dbReference type="EMBL" id="BJXU01000155">
    <property type="protein sequence ID" value="GEN25584.1"/>
    <property type="molecule type" value="Genomic_DNA"/>
</dbReference>
<dbReference type="HAMAP" id="MF_00332">
    <property type="entry name" value="DnaK"/>
    <property type="match status" value="1"/>
</dbReference>
<evidence type="ECO:0000256" key="7">
    <source>
        <dbReference type="ARBA" id="ARBA00023186"/>
    </source>
</evidence>
<dbReference type="PRINTS" id="PR00301">
    <property type="entry name" value="HEATSHOCK70"/>
</dbReference>
<dbReference type="InterPro" id="IPR029048">
    <property type="entry name" value="HSP70_C_sf"/>
</dbReference>
<evidence type="ECO:0000256" key="2">
    <source>
        <dbReference type="ARBA" id="ARBA00014415"/>
    </source>
</evidence>
<evidence type="ECO:0000313" key="12">
    <source>
        <dbReference type="EMBL" id="SHM69081.1"/>
    </source>
</evidence>
<organism evidence="12 13">
    <name type="scientific">Halomonas cupida</name>
    <dbReference type="NCBI Taxonomy" id="44933"/>
    <lineage>
        <taxon>Bacteria</taxon>
        <taxon>Pseudomonadati</taxon>
        <taxon>Pseudomonadota</taxon>
        <taxon>Gammaproteobacteria</taxon>
        <taxon>Oceanospirillales</taxon>
        <taxon>Halomonadaceae</taxon>
        <taxon>Halomonas</taxon>
    </lineage>
</organism>
<dbReference type="SUPFAM" id="SSF100920">
    <property type="entry name" value="Heat shock protein 70kD (HSP70), peptide-binding domain"/>
    <property type="match status" value="1"/>
</dbReference>
<dbReference type="SUPFAM" id="SSF53067">
    <property type="entry name" value="Actin-like ATPase domain"/>
    <property type="match status" value="2"/>
</dbReference>
<dbReference type="PROSITE" id="PS01036">
    <property type="entry name" value="HSP70_3"/>
    <property type="match status" value="1"/>
</dbReference>
<evidence type="ECO:0000313" key="13">
    <source>
        <dbReference type="Proteomes" id="UP000184123"/>
    </source>
</evidence>
<sequence>MGRIIGIDLGTTNSCVAVLDGDSAKVIENAEGGRTTPSIIAYTDDGETLVGQAAKRQAVTNPENTLYAIKRLIGRRFKDDVVQKDIKMVPYTISEADNGDAWVEVKGKKLAPPQVSAEVLKKMKKTAEDYLGEAVTEAVITVPAYFNDSQRQATKDAGRIAGLEVKRIINEPTAAALAYGMDKSRGDKTIAVYDLGGGTFDISIIEVADVDGETQFEVLATNGDTFLGGEDFDLKLINYLVDQFKADSGIDLSGDNLAMQRLKEAAEKAKIELSSAQQTDVNLPYITADNTGPKHLNVKVTRAKLESLVEDLVARSLNPCKTALADAGLSASEIDDVILVGGQTRMPMVQAKAAEFFGKEARKDVNPDEAVAVGAAIQGGVLGGDVKDVLLLDVTPLTLGIETLGGVMTPLIEKNTTIPTKKTQVFSTADDNQTAVTIHVQQGERKQSSGNKSLGRFDLSDIPPAPRGVPQIEVAFDLDANGILNVSAKDKATGKEQSIVIKASSGLSDDEIEQMVRDAEAHADEDKKFEELVQLRNQADGMIHAARKTVEEAGDKASDEEKQAIETAASELEEALKGDDKDAIQAKLDALTEASGNLAQKMYAEQADAAQQAGGDDAAAGAKKDDDVVDAEYEEVNDDQKK</sequence>
<reference evidence="11 14" key="2">
    <citation type="submission" date="2019-07" db="EMBL/GenBank/DDBJ databases">
        <title>Whole genome shotgun sequence of Halomonas cupida NBRC 102219.</title>
        <authorList>
            <person name="Hosoyama A."/>
            <person name="Uohara A."/>
            <person name="Ohji S."/>
            <person name="Ichikawa N."/>
        </authorList>
    </citation>
    <scope>NUCLEOTIDE SEQUENCE [LARGE SCALE GENOMIC DNA]</scope>
    <source>
        <strain evidence="11 14">NBRC 102219</strain>
    </source>
</reference>
<feature type="modified residue" description="Phosphothreonine; by autocatalysis" evidence="8">
    <location>
        <position position="199"/>
    </location>
</feature>
<dbReference type="InterPro" id="IPR029047">
    <property type="entry name" value="HSP70_peptide-bd_sf"/>
</dbReference>
<dbReference type="RefSeq" id="WP_073436612.1">
    <property type="nucleotide sequence ID" value="NZ_BJXU01000155.1"/>
</dbReference>
<dbReference type="Gene3D" id="2.60.34.10">
    <property type="entry name" value="Substrate Binding Domain Of DNAk, Chain A, domain 1"/>
    <property type="match status" value="1"/>
</dbReference>
<evidence type="ECO:0000256" key="6">
    <source>
        <dbReference type="ARBA" id="ARBA00023016"/>
    </source>
</evidence>
<evidence type="ECO:0000256" key="9">
    <source>
        <dbReference type="RuleBase" id="RU003322"/>
    </source>
</evidence>
<keyword evidence="14" id="KW-1185">Reference proteome</keyword>
<protein>
    <recommendedName>
        <fullName evidence="2 8">Chaperone protein DnaK</fullName>
    </recommendedName>
    <alternativeName>
        <fullName evidence="8">HSP70</fullName>
    </alternativeName>
    <alternativeName>
        <fullName evidence="8">Heat shock 70 kDa protein</fullName>
    </alternativeName>
    <alternativeName>
        <fullName evidence="8">Heat shock protein 70</fullName>
    </alternativeName>
</protein>
<evidence type="ECO:0000256" key="1">
    <source>
        <dbReference type="ARBA" id="ARBA00007381"/>
    </source>
</evidence>
<evidence type="ECO:0000313" key="11">
    <source>
        <dbReference type="EMBL" id="GEN25584.1"/>
    </source>
</evidence>
<comment type="similarity">
    <text evidence="1 8 9">Belongs to the heat shock protein 70 family.</text>
</comment>
<dbReference type="PROSITE" id="PS00297">
    <property type="entry name" value="HSP70_1"/>
    <property type="match status" value="1"/>
</dbReference>
<keyword evidence="3 8" id="KW-0597">Phosphoprotein</keyword>
<evidence type="ECO:0000256" key="3">
    <source>
        <dbReference type="ARBA" id="ARBA00022553"/>
    </source>
</evidence>
<proteinExistence type="evidence at transcript level"/>
<dbReference type="FunFam" id="1.20.1270.10:FF:000001">
    <property type="entry name" value="Molecular chaperone DnaK"/>
    <property type="match status" value="1"/>
</dbReference>
<dbReference type="CDD" id="cd10234">
    <property type="entry name" value="ASKHA_NBD_HSP70_DnaK-like"/>
    <property type="match status" value="1"/>
</dbReference>
<feature type="compositionally biased region" description="Low complexity" evidence="10">
    <location>
        <begin position="607"/>
        <end position="621"/>
    </location>
</feature>
<accession>A0A1M7KU29</accession>
<evidence type="ECO:0000256" key="10">
    <source>
        <dbReference type="SAM" id="MobiDB-lite"/>
    </source>
</evidence>
<dbReference type="PANTHER" id="PTHR19375">
    <property type="entry name" value="HEAT SHOCK PROTEIN 70KDA"/>
    <property type="match status" value="1"/>
</dbReference>
<dbReference type="InterPro" id="IPR018181">
    <property type="entry name" value="Heat_shock_70_CS"/>
</dbReference>
<dbReference type="InterPro" id="IPR012725">
    <property type="entry name" value="Chaperone_DnaK"/>
</dbReference>
<reference evidence="12 13" key="1">
    <citation type="submission" date="2016-11" db="EMBL/GenBank/DDBJ databases">
        <authorList>
            <person name="Jaros S."/>
            <person name="Januszkiewicz K."/>
            <person name="Wedrychowicz H."/>
        </authorList>
    </citation>
    <scope>NUCLEOTIDE SEQUENCE [LARGE SCALE GENOMIC DNA]</scope>
    <source>
        <strain evidence="12 13">DSM 4740</strain>
    </source>
</reference>
<keyword evidence="4 8" id="KW-0547">Nucleotide-binding</keyword>
<dbReference type="Proteomes" id="UP000321726">
    <property type="component" value="Unassembled WGS sequence"/>
</dbReference>
<dbReference type="SUPFAM" id="SSF100934">
    <property type="entry name" value="Heat shock protein 70kD (HSP70), C-terminal subdomain"/>
    <property type="match status" value="1"/>
</dbReference>
<dbReference type="Gene3D" id="3.30.420.40">
    <property type="match status" value="2"/>
</dbReference>
<comment type="function">
    <text evidence="8">Acts as a chaperone.</text>
</comment>
<dbReference type="NCBIfam" id="NF001413">
    <property type="entry name" value="PRK00290.1"/>
    <property type="match status" value="1"/>
</dbReference>
<evidence type="ECO:0000256" key="5">
    <source>
        <dbReference type="ARBA" id="ARBA00022840"/>
    </source>
</evidence>
<feature type="region of interest" description="Disordered" evidence="10">
    <location>
        <begin position="607"/>
        <end position="642"/>
    </location>
</feature>
<dbReference type="Pfam" id="PF00012">
    <property type="entry name" value="HSP70"/>
    <property type="match status" value="1"/>
</dbReference>
<keyword evidence="5 8" id="KW-0067">ATP-binding</keyword>
<dbReference type="GO" id="GO:0140662">
    <property type="term" value="F:ATP-dependent protein folding chaperone"/>
    <property type="evidence" value="ECO:0007669"/>
    <property type="project" value="InterPro"/>
</dbReference>
<gene>
    <name evidence="8 11" type="primary">dnaK</name>
    <name evidence="11" type="ORF">HCU01_35330</name>
    <name evidence="12" type="ORF">SAMN05660971_03615</name>
</gene>
<dbReference type="NCBIfam" id="TIGR02350">
    <property type="entry name" value="prok_dnaK"/>
    <property type="match status" value="1"/>
</dbReference>
<dbReference type="InterPro" id="IPR013126">
    <property type="entry name" value="Hsp_70_fam"/>
</dbReference>
<dbReference type="Proteomes" id="UP000184123">
    <property type="component" value="Unassembled WGS sequence"/>
</dbReference>
<keyword evidence="6 8" id="KW-0346">Stress response</keyword>
<dbReference type="EMBL" id="FRCA01000011">
    <property type="protein sequence ID" value="SHM69081.1"/>
    <property type="molecule type" value="Genomic_DNA"/>
</dbReference>
<dbReference type="GO" id="GO:0051082">
    <property type="term" value="F:unfolded protein binding"/>
    <property type="evidence" value="ECO:0007669"/>
    <property type="project" value="InterPro"/>
</dbReference>
<dbReference type="STRING" id="44933.SAMN05660971_03615"/>
<dbReference type="InterPro" id="IPR043129">
    <property type="entry name" value="ATPase_NBD"/>
</dbReference>
<dbReference type="AlphaFoldDB" id="A0A1M7KU29"/>
<dbReference type="Gene3D" id="3.90.640.10">
    <property type="entry name" value="Actin, Chain A, domain 4"/>
    <property type="match status" value="1"/>
</dbReference>
<dbReference type="FunFam" id="2.60.34.10:FF:000014">
    <property type="entry name" value="Chaperone protein DnaK HSP70"/>
    <property type="match status" value="1"/>
</dbReference>
<evidence type="ECO:0000256" key="4">
    <source>
        <dbReference type="ARBA" id="ARBA00022741"/>
    </source>
</evidence>
<evidence type="ECO:0000256" key="8">
    <source>
        <dbReference type="HAMAP-Rule" id="MF_00332"/>
    </source>
</evidence>
<feature type="compositionally biased region" description="Acidic residues" evidence="10">
    <location>
        <begin position="627"/>
        <end position="642"/>
    </location>
</feature>